<dbReference type="Proteomes" id="UP001353858">
    <property type="component" value="Unassembled WGS sequence"/>
</dbReference>
<name>A0AAN7QA53_9COLE</name>
<reference evidence="2" key="1">
    <citation type="submission" date="2023-01" db="EMBL/GenBank/DDBJ databases">
        <title>Key to firefly adult light organ development and bioluminescence: homeobox transcription factors regulate luciferase expression and transportation to peroxisome.</title>
        <authorList>
            <person name="Fu X."/>
        </authorList>
    </citation>
    <scope>NUCLEOTIDE SEQUENCE [LARGE SCALE GENOMIC DNA]</scope>
</reference>
<accession>A0AAN7QA53</accession>
<evidence type="ECO:0000313" key="1">
    <source>
        <dbReference type="EMBL" id="KAK4887842.1"/>
    </source>
</evidence>
<keyword evidence="2" id="KW-1185">Reference proteome</keyword>
<organism evidence="1 2">
    <name type="scientific">Aquatica leii</name>
    <dbReference type="NCBI Taxonomy" id="1421715"/>
    <lineage>
        <taxon>Eukaryota</taxon>
        <taxon>Metazoa</taxon>
        <taxon>Ecdysozoa</taxon>
        <taxon>Arthropoda</taxon>
        <taxon>Hexapoda</taxon>
        <taxon>Insecta</taxon>
        <taxon>Pterygota</taxon>
        <taxon>Neoptera</taxon>
        <taxon>Endopterygota</taxon>
        <taxon>Coleoptera</taxon>
        <taxon>Polyphaga</taxon>
        <taxon>Elateriformia</taxon>
        <taxon>Elateroidea</taxon>
        <taxon>Lampyridae</taxon>
        <taxon>Luciolinae</taxon>
        <taxon>Aquatica</taxon>
    </lineage>
</organism>
<dbReference type="AlphaFoldDB" id="A0AAN7QA53"/>
<dbReference type="EMBL" id="JARPUR010000001">
    <property type="protein sequence ID" value="KAK4887842.1"/>
    <property type="molecule type" value="Genomic_DNA"/>
</dbReference>
<evidence type="ECO:0000313" key="2">
    <source>
        <dbReference type="Proteomes" id="UP001353858"/>
    </source>
</evidence>
<proteinExistence type="predicted"/>
<gene>
    <name evidence="1" type="ORF">RN001_004113</name>
</gene>
<comment type="caution">
    <text evidence="1">The sequence shown here is derived from an EMBL/GenBank/DDBJ whole genome shotgun (WGS) entry which is preliminary data.</text>
</comment>
<protein>
    <submittedName>
        <fullName evidence="1">Uncharacterized protein</fullName>
    </submittedName>
</protein>
<sequence length="258" mass="28676">MVGAINAMGNTIPPLLVFPRKYFKHHMIKNSPPGTIGAASPFEKTGIYPFNSNIFTDDDFLPSSITDRPGPTSIINQETLTISQSKGSLPENDNILDQPYTSADPNSPSTSGIGTVKRNVTKEGREELGIVSPEMLRPYPTAPLRKRRSRTRGRKKGKCSIITDTPEKDELMKAEEERNNKSKKKGAKAKIVTTAKKKHCFSDSDTDGNIPLHDESPLPRDFKEYFSQIEQELDPSDVEEKKNSEIILHALLVVVNID</sequence>